<feature type="domain" description="SseB protein C-terminal" evidence="1">
    <location>
        <begin position="26"/>
        <end position="114"/>
    </location>
</feature>
<evidence type="ECO:0000259" key="1">
    <source>
        <dbReference type="Pfam" id="PF14581"/>
    </source>
</evidence>
<sequence>MKLFDRFSKKPSTAIGPVPSPAGDSNFVDDLVSYFSTQPEVTAAYFGFAYNSDIKQYHLCLAVDHEGEAELISNRIGMIKSVHMSDTDIQYASSTRSSDMLEYVSQHNPPFYHKDNSALLQQKVMKQWFDVKKYKQELIETLKASSIFTLAHEYEQSTDRFTFTTYVRDTGEFIPLFSNQDMIAKSGISQVSTGRLAVQLPFEMILKMLRREQFFILNPGTPFEVELRV</sequence>
<accession>A0ABY4I9Q4</accession>
<dbReference type="RefSeq" id="WP_247815003.1">
    <property type="nucleotide sequence ID" value="NZ_CP095855.1"/>
</dbReference>
<proteinExistence type="predicted"/>
<evidence type="ECO:0000313" key="2">
    <source>
        <dbReference type="EMBL" id="UPK72830.1"/>
    </source>
</evidence>
<keyword evidence="3" id="KW-1185">Reference proteome</keyword>
<reference evidence="2 3" key="1">
    <citation type="submission" date="2022-04" db="EMBL/GenBank/DDBJ databases">
        <title>The arsenic-methylating capacity of Chitinophaga filiformis YT5 during chitin decomposition.</title>
        <authorList>
            <person name="Chen G."/>
            <person name="Liang Y."/>
        </authorList>
    </citation>
    <scope>NUCLEOTIDE SEQUENCE [LARGE SCALE GENOMIC DNA]</scope>
    <source>
        <strain evidence="2 3">YT5</strain>
    </source>
</reference>
<gene>
    <name evidence="2" type="ORF">MYF79_16180</name>
</gene>
<dbReference type="InterPro" id="IPR027945">
    <property type="entry name" value="SseB_C"/>
</dbReference>
<dbReference type="Proteomes" id="UP000830198">
    <property type="component" value="Chromosome"/>
</dbReference>
<organism evidence="2 3">
    <name type="scientific">Chitinophaga filiformis</name>
    <name type="common">Myxococcus filiformis</name>
    <name type="synonym">Flexibacter filiformis</name>
    <dbReference type="NCBI Taxonomy" id="104663"/>
    <lineage>
        <taxon>Bacteria</taxon>
        <taxon>Pseudomonadati</taxon>
        <taxon>Bacteroidota</taxon>
        <taxon>Chitinophagia</taxon>
        <taxon>Chitinophagales</taxon>
        <taxon>Chitinophagaceae</taxon>
        <taxon>Chitinophaga</taxon>
    </lineage>
</organism>
<name>A0ABY4I9Q4_CHIFI</name>
<protein>
    <submittedName>
        <fullName evidence="2">Enhanced serine sensitivity protein SseB C-terminal domain-containing protein</fullName>
    </submittedName>
</protein>
<evidence type="ECO:0000313" key="3">
    <source>
        <dbReference type="Proteomes" id="UP000830198"/>
    </source>
</evidence>
<dbReference type="Pfam" id="PF14581">
    <property type="entry name" value="SseB_C"/>
    <property type="match status" value="1"/>
</dbReference>
<dbReference type="EMBL" id="CP095855">
    <property type="protein sequence ID" value="UPK72830.1"/>
    <property type="molecule type" value="Genomic_DNA"/>
</dbReference>